<dbReference type="EMBL" id="RJUK01000001">
    <property type="protein sequence ID" value="ROQ21459.1"/>
    <property type="molecule type" value="Genomic_DNA"/>
</dbReference>
<evidence type="ECO:0000313" key="14">
    <source>
        <dbReference type="Proteomes" id="UP000273643"/>
    </source>
</evidence>
<sequence>MSQNRPEDTLPDNTVDTGDRLSFTLFLALAVHALLIFGVSFTLPERGQAAPTLDVTLANHQDSRAPEEADYLAQHNQQASGTEEQARQLTTEQEAEFADTQVRDINPTPQVQASTARERRDDAVVTTTSRAERQQPSPEDADPQEQQEQREGQVEEQPMLSQEIASLQAKLDRQRQEYAKRPRIRRLTSVATRAAFDARYLHEWGQKIERTGNRHYPQEALNRRITGSLRLSVAINPDGTIHEVEVLHSSGHRLLDQAAVQIVHLAAPFSSFPPEIRQEYDRLEIIRTWNFEIAGLSTSAD</sequence>
<dbReference type="Proteomes" id="UP000273643">
    <property type="component" value="Unassembled WGS sequence"/>
</dbReference>
<organism evidence="13 14">
    <name type="scientific">Marinimicrobium koreense</name>
    <dbReference type="NCBI Taxonomy" id="306545"/>
    <lineage>
        <taxon>Bacteria</taxon>
        <taxon>Pseudomonadati</taxon>
        <taxon>Pseudomonadota</taxon>
        <taxon>Gammaproteobacteria</taxon>
        <taxon>Cellvibrionales</taxon>
        <taxon>Cellvibrionaceae</taxon>
        <taxon>Marinimicrobium</taxon>
    </lineage>
</organism>
<dbReference type="AlphaFoldDB" id="A0A3N1P096"/>
<dbReference type="OrthoDB" id="9803361at2"/>
<keyword evidence="3" id="KW-0813">Transport</keyword>
<dbReference type="InterPro" id="IPR006260">
    <property type="entry name" value="TonB/TolA_C"/>
</dbReference>
<dbReference type="RefSeq" id="WP_123638451.1">
    <property type="nucleotide sequence ID" value="NZ_JBHYFO010000005.1"/>
</dbReference>
<accession>A0A3N1P096</accession>
<dbReference type="GO" id="GO:0031992">
    <property type="term" value="F:energy transducer activity"/>
    <property type="evidence" value="ECO:0007669"/>
    <property type="project" value="TreeGrafter"/>
</dbReference>
<gene>
    <name evidence="13" type="ORF">EDC38_2083</name>
</gene>
<dbReference type="GO" id="GO:0098797">
    <property type="term" value="C:plasma membrane protein complex"/>
    <property type="evidence" value="ECO:0007669"/>
    <property type="project" value="TreeGrafter"/>
</dbReference>
<evidence type="ECO:0000256" key="1">
    <source>
        <dbReference type="ARBA" id="ARBA00004383"/>
    </source>
</evidence>
<evidence type="ECO:0000256" key="11">
    <source>
        <dbReference type="SAM" id="Phobius"/>
    </source>
</evidence>
<reference evidence="13 14" key="1">
    <citation type="submission" date="2018-11" db="EMBL/GenBank/DDBJ databases">
        <title>Genomic Encyclopedia of Type Strains, Phase IV (KMG-IV): sequencing the most valuable type-strain genomes for metagenomic binning, comparative biology and taxonomic classification.</title>
        <authorList>
            <person name="Goeker M."/>
        </authorList>
    </citation>
    <scope>NUCLEOTIDE SEQUENCE [LARGE SCALE GENOMIC DNA]</scope>
    <source>
        <strain evidence="13 14">DSM 16974</strain>
    </source>
</reference>
<evidence type="ECO:0000313" key="13">
    <source>
        <dbReference type="EMBL" id="ROQ21459.1"/>
    </source>
</evidence>
<dbReference type="NCBIfam" id="TIGR01352">
    <property type="entry name" value="tonB_Cterm"/>
    <property type="match status" value="1"/>
</dbReference>
<keyword evidence="4" id="KW-1003">Cell membrane</keyword>
<protein>
    <submittedName>
        <fullName evidence="13">Protein TonB</fullName>
    </submittedName>
</protein>
<dbReference type="Pfam" id="PF03544">
    <property type="entry name" value="TonB_C"/>
    <property type="match status" value="1"/>
</dbReference>
<name>A0A3N1P096_9GAMM</name>
<evidence type="ECO:0000256" key="5">
    <source>
        <dbReference type="ARBA" id="ARBA00022519"/>
    </source>
</evidence>
<evidence type="ECO:0000256" key="7">
    <source>
        <dbReference type="ARBA" id="ARBA00022927"/>
    </source>
</evidence>
<keyword evidence="9 11" id="KW-0472">Membrane</keyword>
<evidence type="ECO:0000256" key="2">
    <source>
        <dbReference type="ARBA" id="ARBA00006555"/>
    </source>
</evidence>
<evidence type="ECO:0000256" key="4">
    <source>
        <dbReference type="ARBA" id="ARBA00022475"/>
    </source>
</evidence>
<dbReference type="PROSITE" id="PS52015">
    <property type="entry name" value="TONB_CTD"/>
    <property type="match status" value="1"/>
</dbReference>
<dbReference type="Gene3D" id="3.30.1150.10">
    <property type="match status" value="1"/>
</dbReference>
<keyword evidence="5" id="KW-0997">Cell inner membrane</keyword>
<feature type="region of interest" description="Disordered" evidence="10">
    <location>
        <begin position="64"/>
        <end position="158"/>
    </location>
</feature>
<evidence type="ECO:0000256" key="8">
    <source>
        <dbReference type="ARBA" id="ARBA00022989"/>
    </source>
</evidence>
<feature type="compositionally biased region" description="Polar residues" evidence="10">
    <location>
        <begin position="74"/>
        <end position="92"/>
    </location>
</feature>
<dbReference type="PANTHER" id="PTHR33446:SF11">
    <property type="entry name" value="TONB3"/>
    <property type="match status" value="1"/>
</dbReference>
<comment type="subcellular location">
    <subcellularLocation>
        <location evidence="1">Cell inner membrane</location>
        <topology evidence="1">Single-pass membrane protein</topology>
        <orientation evidence="1">Periplasmic side</orientation>
    </subcellularLocation>
</comment>
<feature type="domain" description="TonB C-terminal" evidence="12">
    <location>
        <begin position="201"/>
        <end position="300"/>
    </location>
</feature>
<dbReference type="GO" id="GO:0055085">
    <property type="term" value="P:transmembrane transport"/>
    <property type="evidence" value="ECO:0007669"/>
    <property type="project" value="InterPro"/>
</dbReference>
<comment type="similarity">
    <text evidence="2">Belongs to the TonB family.</text>
</comment>
<keyword evidence="8 11" id="KW-1133">Transmembrane helix</keyword>
<proteinExistence type="inferred from homology"/>
<dbReference type="InterPro" id="IPR051045">
    <property type="entry name" value="TonB-dependent_transducer"/>
</dbReference>
<evidence type="ECO:0000256" key="3">
    <source>
        <dbReference type="ARBA" id="ARBA00022448"/>
    </source>
</evidence>
<dbReference type="GO" id="GO:0015031">
    <property type="term" value="P:protein transport"/>
    <property type="evidence" value="ECO:0007669"/>
    <property type="project" value="UniProtKB-KW"/>
</dbReference>
<keyword evidence="7" id="KW-0653">Protein transport</keyword>
<dbReference type="PANTHER" id="PTHR33446">
    <property type="entry name" value="PROTEIN TONB-RELATED"/>
    <property type="match status" value="1"/>
</dbReference>
<evidence type="ECO:0000259" key="12">
    <source>
        <dbReference type="PROSITE" id="PS52015"/>
    </source>
</evidence>
<evidence type="ECO:0000256" key="10">
    <source>
        <dbReference type="SAM" id="MobiDB-lite"/>
    </source>
</evidence>
<comment type="caution">
    <text evidence="13">The sequence shown here is derived from an EMBL/GenBank/DDBJ whole genome shotgun (WGS) entry which is preliminary data.</text>
</comment>
<dbReference type="SUPFAM" id="SSF74653">
    <property type="entry name" value="TolA/TonB C-terminal domain"/>
    <property type="match status" value="1"/>
</dbReference>
<evidence type="ECO:0000256" key="6">
    <source>
        <dbReference type="ARBA" id="ARBA00022692"/>
    </source>
</evidence>
<keyword evidence="6 11" id="KW-0812">Transmembrane</keyword>
<evidence type="ECO:0000256" key="9">
    <source>
        <dbReference type="ARBA" id="ARBA00023136"/>
    </source>
</evidence>
<keyword evidence="14" id="KW-1185">Reference proteome</keyword>
<feature type="transmembrane region" description="Helical" evidence="11">
    <location>
        <begin position="20"/>
        <end position="43"/>
    </location>
</feature>
<dbReference type="InterPro" id="IPR037682">
    <property type="entry name" value="TonB_C"/>
</dbReference>